<dbReference type="SMART" id="SM01349">
    <property type="entry name" value="TOG"/>
    <property type="match status" value="1"/>
</dbReference>
<keyword evidence="6" id="KW-0677">Repeat</keyword>
<dbReference type="InterPro" id="IPR034085">
    <property type="entry name" value="TOG"/>
</dbReference>
<dbReference type="PROSITE" id="PS50166">
    <property type="entry name" value="IMPORTIN_B_NT"/>
    <property type="match status" value="1"/>
</dbReference>
<dbReference type="Pfam" id="PF25574">
    <property type="entry name" value="TPR_IMB1"/>
    <property type="match status" value="1"/>
</dbReference>
<dbReference type="AlphaFoldDB" id="A0A1W4WK80"/>
<evidence type="ECO:0000256" key="1">
    <source>
        <dbReference type="ARBA" id="ARBA00004259"/>
    </source>
</evidence>
<evidence type="ECO:0000256" key="8">
    <source>
        <dbReference type="ARBA" id="ARBA00023242"/>
    </source>
</evidence>
<dbReference type="GO" id="GO:0031267">
    <property type="term" value="F:small GTPase binding"/>
    <property type="evidence" value="ECO:0007669"/>
    <property type="project" value="InterPro"/>
</dbReference>
<evidence type="ECO:0000256" key="2">
    <source>
        <dbReference type="ARBA" id="ARBA00004496"/>
    </source>
</evidence>
<organism evidence="10 11">
    <name type="scientific">Agrilus planipennis</name>
    <name type="common">Emerald ash borer</name>
    <name type="synonym">Agrilus marcopoli</name>
    <dbReference type="NCBI Taxonomy" id="224129"/>
    <lineage>
        <taxon>Eukaryota</taxon>
        <taxon>Metazoa</taxon>
        <taxon>Ecdysozoa</taxon>
        <taxon>Arthropoda</taxon>
        <taxon>Hexapoda</taxon>
        <taxon>Insecta</taxon>
        <taxon>Pterygota</taxon>
        <taxon>Neoptera</taxon>
        <taxon>Endopterygota</taxon>
        <taxon>Coleoptera</taxon>
        <taxon>Polyphaga</taxon>
        <taxon>Elateriformia</taxon>
        <taxon>Buprestoidea</taxon>
        <taxon>Buprestidae</taxon>
        <taxon>Agrilinae</taxon>
        <taxon>Agrilus</taxon>
    </lineage>
</organism>
<feature type="domain" description="Importin N-terminal" evidence="9">
    <location>
        <begin position="19"/>
        <end position="87"/>
    </location>
</feature>
<dbReference type="Pfam" id="PF03810">
    <property type="entry name" value="IBN_N"/>
    <property type="match status" value="1"/>
</dbReference>
<accession>A0A1W4WK80</accession>
<dbReference type="SMART" id="SM00913">
    <property type="entry name" value="IBN_N"/>
    <property type="match status" value="1"/>
</dbReference>
<dbReference type="GO" id="GO:0006606">
    <property type="term" value="P:protein import into nucleus"/>
    <property type="evidence" value="ECO:0007669"/>
    <property type="project" value="InterPro"/>
</dbReference>
<dbReference type="PANTHER" id="PTHR10527">
    <property type="entry name" value="IMPORTIN BETA"/>
    <property type="match status" value="1"/>
</dbReference>
<dbReference type="Pfam" id="PF25780">
    <property type="entry name" value="TPR_IPO5"/>
    <property type="match status" value="1"/>
</dbReference>
<keyword evidence="7" id="KW-0653">Protein transport</keyword>
<keyword evidence="8" id="KW-0539">Nucleus</keyword>
<dbReference type="OrthoDB" id="7862313at2759"/>
<dbReference type="InterPro" id="IPR001494">
    <property type="entry name" value="Importin-beta_N"/>
</dbReference>
<dbReference type="InterPro" id="IPR058584">
    <property type="entry name" value="IMB1_TNPO1-like_TPR"/>
</dbReference>
<reference evidence="11" key="1">
    <citation type="submission" date="2025-08" db="UniProtKB">
        <authorList>
            <consortium name="RefSeq"/>
        </authorList>
    </citation>
    <scope>IDENTIFICATION</scope>
    <source>
        <tissue evidence="11">Entire body</tissue>
    </source>
</reference>
<dbReference type="GO" id="GO:0000226">
    <property type="term" value="P:microtubule cytoskeleton organization"/>
    <property type="evidence" value="ECO:0007669"/>
    <property type="project" value="UniProtKB-ARBA"/>
</dbReference>
<dbReference type="InterPro" id="IPR057672">
    <property type="entry name" value="TPR_IPO4/5"/>
</dbReference>
<evidence type="ECO:0000256" key="7">
    <source>
        <dbReference type="ARBA" id="ARBA00022927"/>
    </source>
</evidence>
<evidence type="ECO:0000256" key="5">
    <source>
        <dbReference type="ARBA" id="ARBA00022490"/>
    </source>
</evidence>
<evidence type="ECO:0000313" key="11">
    <source>
        <dbReference type="RefSeq" id="XP_018320440.1"/>
    </source>
</evidence>
<dbReference type="KEGG" id="apln:108733674"/>
<dbReference type="InterPro" id="IPR011989">
    <property type="entry name" value="ARM-like"/>
</dbReference>
<sequence length="1087" mass="122429">MEEIVAKLLVPNSKTVQQGTKELKEAFKKPEAVPALCDVLVSSKNVEIRQSAAVLLRRRLGKKHQWNKVSVDIRNRIKQGMLQALVNEREISVKNAIAQFIGIIGKHEFPNNTWPEILQFIYTVCNSDNETDKELGMYTLSIMTEISKDSYIVHAESFAELFTKIISSLTNLTSNLSYYTVLTMTHLVPVIGGHQQMINVYHRLYPKVIEIINAFSSKDDRKACELFEIIEELIEYAVAVVVPHISLTVEMCLQIGANKAIPTSVQIKAIAVLGWLIRSKAKLIQKHKMIEPIIDVMIQVMAQKPEDESEANEDYYQGDPDEYTATTIASQTLDLIALHVPPDKVIPFILTRIEPAIQGNDIYAQKAAYLALAVLAEGCSEYIRKKYLEPFLKCVCNGITNENVVVRNAALFALGQFAEHLQPEISKYASELLPVLFQYLSQIYAHMENDKTEPPSLNRMFYALETFCENLDDGLLPYLPTLMERMLTALNPNHWSMQLKKTAFETVSAAASAAKEGMLPYFPKLLEIINVYLSVDADNDNYHLRSEALECLATLAQSIGNENFKPLAAETMKLGMQILEKSDDPDTRRSVYMLFASLASVMKEELSPILPQVVEQMINTIQSSEGIETHYADDEKDGADIYDDLSDSEDDLEEDIEIGSDTDTDSTQCKYSVENAYIDEKEQACITLRELCRNVGTPFLPYLEKSFEEIFKLINFPQNEIRKSSIEALQQFCIGLHETNTHEGRQACFKALQMLIPKCAEIIRTDEERNVVMCALDTYAELLDKIKGDTLVGDGHREAIMNCVIDVLTLKTACQDGDLEGGGEDEDEGEAEQDELLLEYAGDVIPKFGNAIQPDDFQCYFPNILQLIGSRTKKQYSESQRSFSYGTLAECMKPLGIYIEKFISQLLPLWFAGAKDKSDEVRNNSIYGLGEMALHGKDCVFPHYTQILQALSNAISTESHAGTMDNICGAISKLIIANFRLVPLEQVFPVLLERLPLKEDFQENEAVVKCFYTLYQQGSPILKQHLLSVLKVVIHIYCNQSSIPNEETGNLVNEFLKVVHRDFNDEFSKTVASLGPEVTDRLKQLFS</sequence>
<comment type="similarity">
    <text evidence="3">Belongs to the importin beta family. Importin beta-1 subfamily.</text>
</comment>
<keyword evidence="4" id="KW-0813">Transport</keyword>
<evidence type="ECO:0000256" key="6">
    <source>
        <dbReference type="ARBA" id="ARBA00022737"/>
    </source>
</evidence>
<protein>
    <submittedName>
        <fullName evidence="11">Importin-4 isoform X1</fullName>
    </submittedName>
</protein>
<evidence type="ECO:0000256" key="4">
    <source>
        <dbReference type="ARBA" id="ARBA00022448"/>
    </source>
</evidence>
<proteinExistence type="inferred from homology"/>
<dbReference type="InterPro" id="IPR000225">
    <property type="entry name" value="Armadillo"/>
</dbReference>
<comment type="subcellular location">
    <subcellularLocation>
        <location evidence="2">Cytoplasm</location>
    </subcellularLocation>
    <subcellularLocation>
        <location evidence="1">Nucleus envelope</location>
    </subcellularLocation>
</comment>
<dbReference type="RefSeq" id="XP_018320440.1">
    <property type="nucleotide sequence ID" value="XM_018464938.1"/>
</dbReference>
<evidence type="ECO:0000256" key="3">
    <source>
        <dbReference type="ARBA" id="ARBA00010907"/>
    </source>
</evidence>
<dbReference type="GO" id="GO:0005737">
    <property type="term" value="C:cytoplasm"/>
    <property type="evidence" value="ECO:0007669"/>
    <property type="project" value="UniProtKB-SubCell"/>
</dbReference>
<keyword evidence="5" id="KW-0963">Cytoplasm</keyword>
<dbReference type="GO" id="GO:0005635">
    <property type="term" value="C:nuclear envelope"/>
    <property type="evidence" value="ECO:0007669"/>
    <property type="project" value="UniProtKB-SubCell"/>
</dbReference>
<evidence type="ECO:0000313" key="10">
    <source>
        <dbReference type="Proteomes" id="UP000192223"/>
    </source>
</evidence>
<name>A0A1W4WK80_AGRPL</name>
<dbReference type="InParanoid" id="A0A1W4WK80"/>
<keyword evidence="10" id="KW-1185">Reference proteome</keyword>
<dbReference type="SUPFAM" id="SSF48371">
    <property type="entry name" value="ARM repeat"/>
    <property type="match status" value="2"/>
</dbReference>
<dbReference type="GeneID" id="108733674"/>
<dbReference type="InterPro" id="IPR040122">
    <property type="entry name" value="Importin_beta"/>
</dbReference>
<dbReference type="Gene3D" id="1.25.10.10">
    <property type="entry name" value="Leucine-rich Repeat Variant"/>
    <property type="match status" value="1"/>
</dbReference>
<dbReference type="STRING" id="224129.A0A1W4WK80"/>
<gene>
    <name evidence="11" type="primary">LOC108733674</name>
</gene>
<dbReference type="SMART" id="SM00185">
    <property type="entry name" value="ARM"/>
    <property type="match status" value="3"/>
</dbReference>
<dbReference type="Proteomes" id="UP000192223">
    <property type="component" value="Unplaced"/>
</dbReference>
<evidence type="ECO:0000259" key="9">
    <source>
        <dbReference type="PROSITE" id="PS50166"/>
    </source>
</evidence>
<dbReference type="FunCoup" id="A0A1W4WK80">
    <property type="interactions" value="1507"/>
</dbReference>
<dbReference type="InterPro" id="IPR016024">
    <property type="entry name" value="ARM-type_fold"/>
</dbReference>